<evidence type="ECO:0000313" key="2">
    <source>
        <dbReference type="Proteomes" id="UP000000214"/>
    </source>
</evidence>
<dbReference type="EMBL" id="CP003493">
    <property type="protein sequence ID" value="AFV90955.1"/>
    <property type="molecule type" value="Genomic_DNA"/>
</dbReference>
<dbReference type="Proteomes" id="UP000000214">
    <property type="component" value="Chromosome"/>
</dbReference>
<dbReference type="KEGG" id="pbo:PACID_31950"/>
<dbReference type="Gene3D" id="6.10.250.660">
    <property type="match status" value="1"/>
</dbReference>
<dbReference type="GeneID" id="88084617"/>
<evidence type="ECO:0008006" key="3">
    <source>
        <dbReference type="Google" id="ProtNLM"/>
    </source>
</evidence>
<organism evidence="1 2">
    <name type="scientific">Acidipropionibacterium acidipropionici (strain ATCC 4875 / DSM 20272 / JCM 6432 / NBRC 12425 / NCIMB 8070 / 4)</name>
    <name type="common">Propionibacterium acidipropionici</name>
    <dbReference type="NCBI Taxonomy" id="1171373"/>
    <lineage>
        <taxon>Bacteria</taxon>
        <taxon>Bacillati</taxon>
        <taxon>Actinomycetota</taxon>
        <taxon>Actinomycetes</taxon>
        <taxon>Propionibacteriales</taxon>
        <taxon>Propionibacteriaceae</taxon>
        <taxon>Acidipropionibacterium</taxon>
    </lineage>
</organism>
<sequence length="111" mass="12653">MASDLPITPAEIESVRFSAGQRGDYRIDDVDPFVDGLLAEVRAGRPIDAMLAEARFRMATKRDRAYPAREVDDFVKGLRGRPVQDHDDPAIFAPEPYTPTHHRIWSRFTDR</sequence>
<dbReference type="AlphaFoldDB" id="K7SP19"/>
<evidence type="ECO:0000313" key="1">
    <source>
        <dbReference type="EMBL" id="AFV90955.1"/>
    </source>
</evidence>
<dbReference type="PATRIC" id="fig|1171373.8.peg.3143"/>
<reference evidence="1 2" key="1">
    <citation type="journal article" date="2012" name="BMC Genomics">
        <title>The genome sequence of Propionibacterium acidipropionici provides insights into its biotechnological and industrial potential.</title>
        <authorList>
            <person name="Parizzi L.P."/>
            <person name="Grassi M.C."/>
            <person name="Llerena L.A."/>
            <person name="Carazzolle M.F."/>
            <person name="Queiroz V.L."/>
            <person name="Lunardi I."/>
            <person name="Zeidler A.F."/>
            <person name="Teixeira P.J."/>
            <person name="Mieczkowski P."/>
            <person name="Rincones J."/>
            <person name="Pereira G.A."/>
        </authorList>
    </citation>
    <scope>NUCLEOTIDE SEQUENCE [LARGE SCALE GENOMIC DNA]</scope>
    <source>
        <strain evidence="2">ATCC 4875 / DSM 20272 / JCM 6432 / NBRC 12425 / NCIMB 8070</strain>
    </source>
</reference>
<protein>
    <recommendedName>
        <fullName evidence="3">DivIVA domain-containing protein</fullName>
    </recommendedName>
</protein>
<gene>
    <name evidence="1" type="ordered locus">PACID_31950</name>
</gene>
<name>K7SP19_ACIA4</name>
<dbReference type="RefSeq" id="WP_015071849.1">
    <property type="nucleotide sequence ID" value="NC_019395.1"/>
</dbReference>
<proteinExistence type="predicted"/>
<dbReference type="HOGENOM" id="CLU_2156082_0_0_11"/>
<accession>K7SP19</accession>